<evidence type="ECO:0000313" key="2">
    <source>
        <dbReference type="EMBL" id="TEB34876.1"/>
    </source>
</evidence>
<reference evidence="2 3" key="1">
    <citation type="journal article" date="2019" name="Nat. Ecol. Evol.">
        <title>Megaphylogeny resolves global patterns of mushroom evolution.</title>
        <authorList>
            <person name="Varga T."/>
            <person name="Krizsan K."/>
            <person name="Foldi C."/>
            <person name="Dima B."/>
            <person name="Sanchez-Garcia M."/>
            <person name="Sanchez-Ramirez S."/>
            <person name="Szollosi G.J."/>
            <person name="Szarkandi J.G."/>
            <person name="Papp V."/>
            <person name="Albert L."/>
            <person name="Andreopoulos W."/>
            <person name="Angelini C."/>
            <person name="Antonin V."/>
            <person name="Barry K.W."/>
            <person name="Bougher N.L."/>
            <person name="Buchanan P."/>
            <person name="Buyck B."/>
            <person name="Bense V."/>
            <person name="Catcheside P."/>
            <person name="Chovatia M."/>
            <person name="Cooper J."/>
            <person name="Damon W."/>
            <person name="Desjardin D."/>
            <person name="Finy P."/>
            <person name="Geml J."/>
            <person name="Haridas S."/>
            <person name="Hughes K."/>
            <person name="Justo A."/>
            <person name="Karasinski D."/>
            <person name="Kautmanova I."/>
            <person name="Kiss B."/>
            <person name="Kocsube S."/>
            <person name="Kotiranta H."/>
            <person name="LaButti K.M."/>
            <person name="Lechner B.E."/>
            <person name="Liimatainen K."/>
            <person name="Lipzen A."/>
            <person name="Lukacs Z."/>
            <person name="Mihaltcheva S."/>
            <person name="Morgado L.N."/>
            <person name="Niskanen T."/>
            <person name="Noordeloos M.E."/>
            <person name="Ohm R.A."/>
            <person name="Ortiz-Santana B."/>
            <person name="Ovrebo C."/>
            <person name="Racz N."/>
            <person name="Riley R."/>
            <person name="Savchenko A."/>
            <person name="Shiryaev A."/>
            <person name="Soop K."/>
            <person name="Spirin V."/>
            <person name="Szebenyi C."/>
            <person name="Tomsovsky M."/>
            <person name="Tulloss R.E."/>
            <person name="Uehling J."/>
            <person name="Grigoriev I.V."/>
            <person name="Vagvolgyi C."/>
            <person name="Papp T."/>
            <person name="Martin F.M."/>
            <person name="Miettinen O."/>
            <person name="Hibbett D.S."/>
            <person name="Nagy L.G."/>
        </authorList>
    </citation>
    <scope>NUCLEOTIDE SEQUENCE [LARGE SCALE GENOMIC DNA]</scope>
    <source>
        <strain evidence="2 3">FP101781</strain>
    </source>
</reference>
<gene>
    <name evidence="2" type="ORF">FA13DRAFT_1707091</name>
</gene>
<organism evidence="2 3">
    <name type="scientific">Coprinellus micaceus</name>
    <name type="common">Glistening ink-cap mushroom</name>
    <name type="synonym">Coprinus micaceus</name>
    <dbReference type="NCBI Taxonomy" id="71717"/>
    <lineage>
        <taxon>Eukaryota</taxon>
        <taxon>Fungi</taxon>
        <taxon>Dikarya</taxon>
        <taxon>Basidiomycota</taxon>
        <taxon>Agaricomycotina</taxon>
        <taxon>Agaricomycetes</taxon>
        <taxon>Agaricomycetidae</taxon>
        <taxon>Agaricales</taxon>
        <taxon>Agaricineae</taxon>
        <taxon>Psathyrellaceae</taxon>
        <taxon>Coprinellus</taxon>
    </lineage>
</organism>
<keyword evidence="3" id="KW-1185">Reference proteome</keyword>
<sequence>MTSHCKHHNSRCRPPNTPPTLDSTTTTRRSRQHKKAKRDGAEQQCDIGVVVDKRFVESEPPPRLPAVVAWAGEVHVAVHWLRAAPDEVDEMVHEERINGKGLVVVVVRRRRETQEFALRDPRPMLDVYGNNSTQNSQQRRVGLTRHLGRWMQFCARSLAESSKFLRHPALPHAPSTPSSPTIPPSGGLGDPRNVPKEAGSSLQMISAKSAPLSHSHPSRRPSKSGWANIALEARPRVLVPDIPSLPLLQHHHINIIMILPRRPIIPLAAQHLLRSRCPPQARLSTIPPRDRPRALFGTTFGADKSEDGERGERNSEEEEQKASEEWKEFGAGVVGGSAGWGEDEWDEDQVPEALIDHSQAVCSRVDSDVIDMQPYLQTNDDPRGGNNDLRRLDTNQDFTNRVNLGNRGVSFRSTAVVWWRPALAGPAWRARRASSRPSSSATTESGILAPLCDEPSRYPNELGAITPAGNSTGATISFDPFPLGFCTPTNAIRTAPTSSLKMTPKYRIEGHHHHHHHLSYANRGFDEEYDSETGMSPLSGGSDQERRVAAAAMGIFSDEDEVLEEL</sequence>
<feature type="compositionally biased region" description="Low complexity" evidence="1">
    <location>
        <begin position="168"/>
        <end position="179"/>
    </location>
</feature>
<comment type="caution">
    <text evidence="2">The sequence shown here is derived from an EMBL/GenBank/DDBJ whole genome shotgun (WGS) entry which is preliminary data.</text>
</comment>
<name>A0A4Y7TL22_COPMI</name>
<dbReference type="Proteomes" id="UP000298030">
    <property type="component" value="Unassembled WGS sequence"/>
</dbReference>
<feature type="compositionally biased region" description="Basic residues" evidence="1">
    <location>
        <begin position="1"/>
        <end position="11"/>
    </location>
</feature>
<proteinExistence type="predicted"/>
<feature type="compositionally biased region" description="Basic residues" evidence="1">
    <location>
        <begin position="28"/>
        <end position="37"/>
    </location>
</feature>
<feature type="region of interest" description="Disordered" evidence="1">
    <location>
        <begin position="168"/>
        <end position="223"/>
    </location>
</feature>
<protein>
    <submittedName>
        <fullName evidence="2">Uncharacterized protein</fullName>
    </submittedName>
</protein>
<dbReference type="AlphaFoldDB" id="A0A4Y7TL22"/>
<feature type="compositionally biased region" description="Basic and acidic residues" evidence="1">
    <location>
        <begin position="303"/>
        <end position="328"/>
    </location>
</feature>
<dbReference type="EMBL" id="QPFP01000008">
    <property type="protein sequence ID" value="TEB34876.1"/>
    <property type="molecule type" value="Genomic_DNA"/>
</dbReference>
<feature type="region of interest" description="Disordered" evidence="1">
    <location>
        <begin position="280"/>
        <end position="328"/>
    </location>
</feature>
<feature type="region of interest" description="Disordered" evidence="1">
    <location>
        <begin position="1"/>
        <end position="42"/>
    </location>
</feature>
<evidence type="ECO:0000313" key="3">
    <source>
        <dbReference type="Proteomes" id="UP000298030"/>
    </source>
</evidence>
<evidence type="ECO:0000256" key="1">
    <source>
        <dbReference type="SAM" id="MobiDB-lite"/>
    </source>
</evidence>
<accession>A0A4Y7TL22</accession>